<dbReference type="InterPro" id="IPR040982">
    <property type="entry name" value="DNA_pol3_finger"/>
</dbReference>
<reference evidence="12 13" key="1">
    <citation type="journal article" date="2015" name="Nature">
        <title>rRNA introns, odd ribosomes, and small enigmatic genomes across a large radiation of phyla.</title>
        <authorList>
            <person name="Brown C.T."/>
            <person name="Hug L.A."/>
            <person name="Thomas B.C."/>
            <person name="Sharon I."/>
            <person name="Castelle C.J."/>
            <person name="Singh A."/>
            <person name="Wilkins M.J."/>
            <person name="Williams K.H."/>
            <person name="Banfield J.F."/>
        </authorList>
    </citation>
    <scope>NUCLEOTIDE SEQUENCE [LARGE SCALE GENOMIC DNA]</scope>
</reference>
<dbReference type="Gene3D" id="1.10.150.870">
    <property type="match status" value="1"/>
</dbReference>
<dbReference type="Gene3D" id="1.10.10.1600">
    <property type="entry name" value="Bacterial DNA polymerase III alpha subunit, thumb domain"/>
    <property type="match status" value="1"/>
</dbReference>
<proteinExistence type="predicted"/>
<dbReference type="PANTHER" id="PTHR32294">
    <property type="entry name" value="DNA POLYMERASE III SUBUNIT ALPHA"/>
    <property type="match status" value="1"/>
</dbReference>
<dbReference type="NCBIfam" id="NF004226">
    <property type="entry name" value="PRK05673.1"/>
    <property type="match status" value="1"/>
</dbReference>
<evidence type="ECO:0000256" key="3">
    <source>
        <dbReference type="ARBA" id="ARBA00022679"/>
    </source>
</evidence>
<evidence type="ECO:0000256" key="4">
    <source>
        <dbReference type="ARBA" id="ARBA00022695"/>
    </source>
</evidence>
<dbReference type="PANTHER" id="PTHR32294:SF0">
    <property type="entry name" value="DNA POLYMERASE III SUBUNIT ALPHA"/>
    <property type="match status" value="1"/>
</dbReference>
<evidence type="ECO:0000256" key="1">
    <source>
        <dbReference type="ARBA" id="ARBA00004496"/>
    </source>
</evidence>
<dbReference type="Proteomes" id="UP000034320">
    <property type="component" value="Unassembled WGS sequence"/>
</dbReference>
<organism evidence="12 13">
    <name type="scientific">Candidatus Gottesmanbacteria bacterium GW2011_GWA2_42_18</name>
    <dbReference type="NCBI Taxonomy" id="1618442"/>
    <lineage>
        <taxon>Bacteria</taxon>
        <taxon>Candidatus Gottesmaniibacteriota</taxon>
    </lineage>
</organism>
<evidence type="ECO:0000313" key="13">
    <source>
        <dbReference type="Proteomes" id="UP000034320"/>
    </source>
</evidence>
<feature type="domain" description="Bacterial DNA polymerase III alpha subunit NTPase" evidence="9">
    <location>
        <begin position="47"/>
        <end position="314"/>
    </location>
</feature>
<dbReference type="InterPro" id="IPR029460">
    <property type="entry name" value="DNAPol_HHH"/>
</dbReference>
<dbReference type="GO" id="GO:0006260">
    <property type="term" value="P:DNA replication"/>
    <property type="evidence" value="ECO:0007669"/>
    <property type="project" value="UniProtKB-KW"/>
</dbReference>
<accession>A0A0G0ZDJ9</accession>
<comment type="catalytic activity">
    <reaction evidence="7">
        <text>DNA(n) + a 2'-deoxyribonucleoside 5'-triphosphate = DNA(n+1) + diphosphate</text>
        <dbReference type="Rhea" id="RHEA:22508"/>
        <dbReference type="Rhea" id="RHEA-COMP:17339"/>
        <dbReference type="Rhea" id="RHEA-COMP:17340"/>
        <dbReference type="ChEBI" id="CHEBI:33019"/>
        <dbReference type="ChEBI" id="CHEBI:61560"/>
        <dbReference type="ChEBI" id="CHEBI:173112"/>
        <dbReference type="EC" id="2.7.7.7"/>
    </reaction>
</comment>
<dbReference type="EMBL" id="LCDD01000013">
    <property type="protein sequence ID" value="KKS46800.1"/>
    <property type="molecule type" value="Genomic_DNA"/>
</dbReference>
<dbReference type="Pfam" id="PF14579">
    <property type="entry name" value="HHH_6"/>
    <property type="match status" value="1"/>
</dbReference>
<dbReference type="InterPro" id="IPR011708">
    <property type="entry name" value="DNA_pol3_alpha_NTPase_dom"/>
</dbReference>
<keyword evidence="6" id="KW-0239">DNA-directed DNA polymerase</keyword>
<dbReference type="PATRIC" id="fig|1618442.3.peg.637"/>
<evidence type="ECO:0000259" key="10">
    <source>
        <dbReference type="Pfam" id="PF14579"/>
    </source>
</evidence>
<dbReference type="GO" id="GO:0003887">
    <property type="term" value="F:DNA-directed DNA polymerase activity"/>
    <property type="evidence" value="ECO:0007669"/>
    <property type="project" value="UniProtKB-KW"/>
</dbReference>
<dbReference type="Pfam" id="PF07733">
    <property type="entry name" value="DNA_pol3_alpha"/>
    <property type="match status" value="1"/>
</dbReference>
<dbReference type="AlphaFoldDB" id="A0A0G0ZDJ9"/>
<dbReference type="InterPro" id="IPR004365">
    <property type="entry name" value="NA-bd_OB_tRNA"/>
</dbReference>
<evidence type="ECO:0000256" key="6">
    <source>
        <dbReference type="ARBA" id="ARBA00022932"/>
    </source>
</evidence>
<sequence length="823" mass="92441">MKGLFIQYPEAIENTVKIAEKCNVEIELGKWILPQFEVPEGETAETFLRKTALEGMRQRYSEMREELKKRLDYELNIITVKGYSTYFLIVADFVNWAKRQGIGVGPGRGSAAGSLVAYSTGITELDPIRHSLPFERFLNPDRPSPPDIDLDFADTRRDEVIAYVTEKYGNDRVAQIITFGTMEARAAIRDVGRALGMPYAQPDRIAKLIPPGAQGFPMTIDKAVQTQPELSQAYQNEPETKKLIDQARKLEGVARHASVHAAGVVISDKKLTEYTPLQRETKGQRIITQYDMYCLDLNAAEGKAVGLLKMDLLGLRNLTILENAIRFVKATKNIEIDLSVLALNDPAVYTLISSGETTGIFQMESAGMRRLARDLKPTKFTDISAMVALFRPGPMEWIPTFIEAKENPRKIKYLHPDLKPILAETYGIAVYQEQCMQIANKMAGYSMVEADKLRMAIGKKKREVMKKEKEKFIKGCSSRGLSVSMAENIFSLIEKFVGYGFNKAHSASYALIAYQTAYMKQKYPVEFMTAVLAAESRGASGPSRDEKIAQAILECRRMKINLMSPNINKSDVEFKIEAEKDDKGEIRFGMSAIKNVGTAAIDSILAAREKDGDFKSFTDFIKRVDLSKVNRKTVESLIKAGAMDQFGKRASLLAAFSEIIERVHKGQEKKDQGQVSLFEVSESEEIIDVFPEMEELSKEELLLFEKQFLGFYITEHPLTNQINDLEKRVSHRLNMLASEVKSTVVIGGIVTQVKKITTRQGGQEMAFVKIDDFTGSIELVVFPTVYERTKFTWVTDKVVLVKGKVSEKDERLAVLVDDAKLLV</sequence>
<dbReference type="CDD" id="cd04485">
    <property type="entry name" value="DnaE_OBF"/>
    <property type="match status" value="1"/>
</dbReference>
<dbReference type="GO" id="GO:0003676">
    <property type="term" value="F:nucleic acid binding"/>
    <property type="evidence" value="ECO:0007669"/>
    <property type="project" value="InterPro"/>
</dbReference>
<dbReference type="GO" id="GO:0005737">
    <property type="term" value="C:cytoplasm"/>
    <property type="evidence" value="ECO:0007669"/>
    <property type="project" value="UniProtKB-SubCell"/>
</dbReference>
<feature type="domain" description="OB" evidence="8">
    <location>
        <begin position="744"/>
        <end position="822"/>
    </location>
</feature>
<comment type="caution">
    <text evidence="12">The sequence shown here is derived from an EMBL/GenBank/DDBJ whole genome shotgun (WGS) entry which is preliminary data.</text>
</comment>
<dbReference type="Pfam" id="PF01336">
    <property type="entry name" value="tRNA_anti-codon"/>
    <property type="match status" value="1"/>
</dbReference>
<name>A0A0G0ZDJ9_9BACT</name>
<evidence type="ECO:0000256" key="2">
    <source>
        <dbReference type="ARBA" id="ARBA00012417"/>
    </source>
</evidence>
<keyword evidence="3" id="KW-0808">Transferase</keyword>
<dbReference type="NCBIfam" id="TIGR00594">
    <property type="entry name" value="polc"/>
    <property type="match status" value="1"/>
</dbReference>
<dbReference type="Pfam" id="PF17657">
    <property type="entry name" value="DNA_pol3_finger"/>
    <property type="match status" value="1"/>
</dbReference>
<dbReference type="EC" id="2.7.7.7" evidence="2"/>
<evidence type="ECO:0000259" key="9">
    <source>
        <dbReference type="Pfam" id="PF07733"/>
    </source>
</evidence>
<evidence type="ECO:0000256" key="7">
    <source>
        <dbReference type="ARBA" id="ARBA00049244"/>
    </source>
</evidence>
<comment type="subcellular location">
    <subcellularLocation>
        <location evidence="1">Cytoplasm</location>
    </subcellularLocation>
</comment>
<gene>
    <name evidence="12" type="ORF">UV09_C0013G0033</name>
</gene>
<protein>
    <recommendedName>
        <fullName evidence="2">DNA-directed DNA polymerase</fullName>
        <ecNumber evidence="2">2.7.7.7</ecNumber>
    </recommendedName>
</protein>
<keyword evidence="4" id="KW-0548">Nucleotidyltransferase</keyword>
<evidence type="ECO:0000313" key="12">
    <source>
        <dbReference type="EMBL" id="KKS46800.1"/>
    </source>
</evidence>
<keyword evidence="5" id="KW-0235">DNA replication</keyword>
<feature type="domain" description="DNA polymerase helix-hairpin-helix motif" evidence="10">
    <location>
        <begin position="560"/>
        <end position="649"/>
    </location>
</feature>
<evidence type="ECO:0000259" key="8">
    <source>
        <dbReference type="Pfam" id="PF01336"/>
    </source>
</evidence>
<evidence type="ECO:0000256" key="5">
    <source>
        <dbReference type="ARBA" id="ARBA00022705"/>
    </source>
</evidence>
<dbReference type="InterPro" id="IPR004805">
    <property type="entry name" value="DnaE2/DnaE/PolC"/>
</dbReference>
<dbReference type="GO" id="GO:0008408">
    <property type="term" value="F:3'-5' exonuclease activity"/>
    <property type="evidence" value="ECO:0007669"/>
    <property type="project" value="InterPro"/>
</dbReference>
<feature type="domain" description="DNA polymerase III alpha subunit finger" evidence="11">
    <location>
        <begin position="317"/>
        <end position="479"/>
    </location>
</feature>
<dbReference type="InterPro" id="IPR041931">
    <property type="entry name" value="DNA_pol3_alpha_thumb_dom"/>
</dbReference>
<evidence type="ECO:0000259" key="11">
    <source>
        <dbReference type="Pfam" id="PF17657"/>
    </source>
</evidence>